<accession>A0A917DFC8</accession>
<evidence type="ECO:0000256" key="4">
    <source>
        <dbReference type="ARBA" id="ARBA00022737"/>
    </source>
</evidence>
<dbReference type="PANTHER" id="PTHR43790">
    <property type="entry name" value="CARBOHYDRATE TRANSPORT ATP-BINDING PROTEIN MG119-RELATED"/>
    <property type="match status" value="1"/>
</dbReference>
<keyword evidence="1" id="KW-0813">Transport</keyword>
<dbReference type="Proteomes" id="UP000633205">
    <property type="component" value="Unassembled WGS sequence"/>
</dbReference>
<feature type="domain" description="ABC transporter" evidence="9">
    <location>
        <begin position="259"/>
        <end position="500"/>
    </location>
</feature>
<dbReference type="Gene3D" id="3.40.50.300">
    <property type="entry name" value="P-loop containing nucleotide triphosphate hydrolases"/>
    <property type="match status" value="2"/>
</dbReference>
<dbReference type="CDD" id="cd03216">
    <property type="entry name" value="ABC_Carb_Monos_I"/>
    <property type="match status" value="1"/>
</dbReference>
<dbReference type="RefSeq" id="WP_188711425.1">
    <property type="nucleotide sequence ID" value="NZ_BMHO01000001.1"/>
</dbReference>
<evidence type="ECO:0000256" key="1">
    <source>
        <dbReference type="ARBA" id="ARBA00022448"/>
    </source>
</evidence>
<dbReference type="PROSITE" id="PS00211">
    <property type="entry name" value="ABC_TRANSPORTER_1"/>
    <property type="match status" value="1"/>
</dbReference>
<organism evidence="10 11">
    <name type="scientific">Microbacterium faecale</name>
    <dbReference type="NCBI Taxonomy" id="1804630"/>
    <lineage>
        <taxon>Bacteria</taxon>
        <taxon>Bacillati</taxon>
        <taxon>Actinomycetota</taxon>
        <taxon>Actinomycetes</taxon>
        <taxon>Micrococcales</taxon>
        <taxon>Microbacteriaceae</taxon>
        <taxon>Microbacterium</taxon>
    </lineage>
</organism>
<keyword evidence="5" id="KW-0547">Nucleotide-binding</keyword>
<dbReference type="InterPro" id="IPR003439">
    <property type="entry name" value="ABC_transporter-like_ATP-bd"/>
</dbReference>
<protein>
    <submittedName>
        <fullName evidence="10">Lipase</fullName>
    </submittedName>
</protein>
<dbReference type="Pfam" id="PF00005">
    <property type="entry name" value="ABC_tran"/>
    <property type="match status" value="2"/>
</dbReference>
<dbReference type="SMART" id="SM00382">
    <property type="entry name" value="AAA"/>
    <property type="match status" value="2"/>
</dbReference>
<evidence type="ECO:0000259" key="9">
    <source>
        <dbReference type="PROSITE" id="PS50893"/>
    </source>
</evidence>
<dbReference type="InterPro" id="IPR017871">
    <property type="entry name" value="ABC_transporter-like_CS"/>
</dbReference>
<evidence type="ECO:0000256" key="6">
    <source>
        <dbReference type="ARBA" id="ARBA00022840"/>
    </source>
</evidence>
<evidence type="ECO:0000256" key="3">
    <source>
        <dbReference type="ARBA" id="ARBA00022597"/>
    </source>
</evidence>
<dbReference type="SUPFAM" id="SSF52540">
    <property type="entry name" value="P-loop containing nucleoside triphosphate hydrolases"/>
    <property type="match status" value="2"/>
</dbReference>
<evidence type="ECO:0000256" key="7">
    <source>
        <dbReference type="ARBA" id="ARBA00022967"/>
    </source>
</evidence>
<proteinExistence type="predicted"/>
<evidence type="ECO:0000313" key="10">
    <source>
        <dbReference type="EMBL" id="GGD33683.1"/>
    </source>
</evidence>
<sequence length="500" mass="53379">MPDRNHPPVLEVRGIVKVFGGVTALDEVSMTLLPGRVHCLAGENGSGKSTLIKIISGVESPEAGEIVIDGEVISRMTPARALRAGIQVIYQDFSLFPNLTVAENIVLPAAIAARKKMFNRARSRPDAERIVDELGLALNLDADVETLSVADRQLTAICRALVQDARIIFMDEPTTALTRSEVQRLFALVRTLQERDVALVFVSHKLDEVLEVSHDITVLRSGQLVASGSARDYSIASLTVAMTGSEVDAARLVNDVADARSKLLTVSKLTLPGAFNDVTFGVAPGEIIGITGLLGSGRGEIVEALFGLLKPESGTVAVNGQKLRPGSIRASIAAGIGYVPEDRLTQGLFLEKSIADNIVAASLDKHARGKIVLSQKRIAETISTLFTRLRIKAPSVAAPVRSLSGGNAQRVVLAKWLAMKPKILILNGPTVGVDVGSKSEILTLLRQAASEGMGVVMISDDVPELVSICHRVLIVRRGSIVDEFAGEQIDEQHIQEVMAA</sequence>
<comment type="caution">
    <text evidence="10">The sequence shown here is derived from an EMBL/GenBank/DDBJ whole genome shotgun (WGS) entry which is preliminary data.</text>
</comment>
<keyword evidence="6" id="KW-0067">ATP-binding</keyword>
<keyword evidence="7" id="KW-1278">Translocase</keyword>
<keyword evidence="11" id="KW-1185">Reference proteome</keyword>
<evidence type="ECO:0000256" key="5">
    <source>
        <dbReference type="ARBA" id="ARBA00022741"/>
    </source>
</evidence>
<gene>
    <name evidence="10" type="ORF">GCM10010915_12590</name>
</gene>
<name>A0A917DFC8_9MICO</name>
<dbReference type="InterPro" id="IPR050107">
    <property type="entry name" value="ABC_carbohydrate_import_ATPase"/>
</dbReference>
<dbReference type="InterPro" id="IPR003593">
    <property type="entry name" value="AAA+_ATPase"/>
</dbReference>
<dbReference type="PROSITE" id="PS50893">
    <property type="entry name" value="ABC_TRANSPORTER_2"/>
    <property type="match status" value="2"/>
</dbReference>
<reference evidence="10" key="1">
    <citation type="journal article" date="2014" name="Int. J. Syst. Evol. Microbiol.">
        <title>Complete genome sequence of Corynebacterium casei LMG S-19264T (=DSM 44701T), isolated from a smear-ripened cheese.</title>
        <authorList>
            <consortium name="US DOE Joint Genome Institute (JGI-PGF)"/>
            <person name="Walter F."/>
            <person name="Albersmeier A."/>
            <person name="Kalinowski J."/>
            <person name="Ruckert C."/>
        </authorList>
    </citation>
    <scope>NUCLEOTIDE SEQUENCE</scope>
    <source>
        <strain evidence="10">CGMCC 1.15152</strain>
    </source>
</reference>
<dbReference type="EMBL" id="BMHO01000001">
    <property type="protein sequence ID" value="GGD33683.1"/>
    <property type="molecule type" value="Genomic_DNA"/>
</dbReference>
<keyword evidence="2" id="KW-1003">Cell membrane</keyword>
<dbReference type="CDD" id="cd03215">
    <property type="entry name" value="ABC_Carb_Monos_II"/>
    <property type="match status" value="1"/>
</dbReference>
<evidence type="ECO:0000313" key="11">
    <source>
        <dbReference type="Proteomes" id="UP000633205"/>
    </source>
</evidence>
<dbReference type="GO" id="GO:0005524">
    <property type="term" value="F:ATP binding"/>
    <property type="evidence" value="ECO:0007669"/>
    <property type="project" value="UniProtKB-KW"/>
</dbReference>
<reference evidence="10" key="2">
    <citation type="submission" date="2020-09" db="EMBL/GenBank/DDBJ databases">
        <authorList>
            <person name="Sun Q."/>
            <person name="Zhou Y."/>
        </authorList>
    </citation>
    <scope>NUCLEOTIDE SEQUENCE</scope>
    <source>
        <strain evidence="10">CGMCC 1.15152</strain>
    </source>
</reference>
<keyword evidence="8" id="KW-0472">Membrane</keyword>
<evidence type="ECO:0000256" key="2">
    <source>
        <dbReference type="ARBA" id="ARBA00022475"/>
    </source>
</evidence>
<evidence type="ECO:0000256" key="8">
    <source>
        <dbReference type="ARBA" id="ARBA00023136"/>
    </source>
</evidence>
<dbReference type="InterPro" id="IPR027417">
    <property type="entry name" value="P-loop_NTPase"/>
</dbReference>
<keyword evidence="4" id="KW-0677">Repeat</keyword>
<dbReference type="PANTHER" id="PTHR43790:SF1">
    <property type="entry name" value="XYLOSE IMPORT ATP-BINDING PROTEIN XYLG"/>
    <property type="match status" value="1"/>
</dbReference>
<dbReference type="GO" id="GO:0016887">
    <property type="term" value="F:ATP hydrolysis activity"/>
    <property type="evidence" value="ECO:0007669"/>
    <property type="project" value="InterPro"/>
</dbReference>
<feature type="domain" description="ABC transporter" evidence="9">
    <location>
        <begin position="10"/>
        <end position="246"/>
    </location>
</feature>
<keyword evidence="3" id="KW-0762">Sugar transport</keyword>
<dbReference type="AlphaFoldDB" id="A0A917DFC8"/>